<evidence type="ECO:0000259" key="3">
    <source>
        <dbReference type="Pfam" id="PF00149"/>
    </source>
</evidence>
<dbReference type="InterPro" id="IPR008334">
    <property type="entry name" value="5'-Nucleotdase_C"/>
</dbReference>
<gene>
    <name evidence="5" type="ORF">GGR95_003379</name>
</gene>
<feature type="domain" description="Calcineurin-like phosphoesterase" evidence="3">
    <location>
        <begin position="57"/>
        <end position="293"/>
    </location>
</feature>
<dbReference type="Pfam" id="PF02872">
    <property type="entry name" value="5_nucleotid_C"/>
    <property type="match status" value="1"/>
</dbReference>
<reference evidence="5 6" key="1">
    <citation type="submission" date="2020-08" db="EMBL/GenBank/DDBJ databases">
        <title>Genomic Encyclopedia of Type Strains, Phase IV (KMG-IV): sequencing the most valuable type-strain genomes for metagenomic binning, comparative biology and taxonomic classification.</title>
        <authorList>
            <person name="Goeker M."/>
        </authorList>
    </citation>
    <scope>NUCLEOTIDE SEQUENCE [LARGE SCALE GENOMIC DNA]</scope>
    <source>
        <strain evidence="5 6">DSM 102234</strain>
    </source>
</reference>
<keyword evidence="2" id="KW-0547">Nucleotide-binding</keyword>
<dbReference type="PANTHER" id="PTHR11575">
    <property type="entry name" value="5'-NUCLEOTIDASE-RELATED"/>
    <property type="match status" value="1"/>
</dbReference>
<dbReference type="GO" id="GO:0000166">
    <property type="term" value="F:nucleotide binding"/>
    <property type="evidence" value="ECO:0007669"/>
    <property type="project" value="UniProtKB-KW"/>
</dbReference>
<dbReference type="InterPro" id="IPR004843">
    <property type="entry name" value="Calcineurin-like_PHP"/>
</dbReference>
<protein>
    <submittedName>
        <fullName evidence="5">2',3'-cyclic-nucleotide 2'-phosphodiesterase (5'-nucleotidase family)</fullName>
    </submittedName>
</protein>
<evidence type="ECO:0000256" key="1">
    <source>
        <dbReference type="ARBA" id="ARBA00022729"/>
    </source>
</evidence>
<keyword evidence="2" id="KW-0378">Hydrolase</keyword>
<dbReference type="InterPro" id="IPR006179">
    <property type="entry name" value="5_nucleotidase/apyrase"/>
</dbReference>
<dbReference type="RefSeq" id="WP_184567841.1">
    <property type="nucleotide sequence ID" value="NZ_JACIEI010000018.1"/>
</dbReference>
<comment type="similarity">
    <text evidence="2">Belongs to the 5'-nucleotidase family.</text>
</comment>
<proteinExistence type="inferred from homology"/>
<dbReference type="PANTHER" id="PTHR11575:SF24">
    <property type="entry name" value="5'-NUCLEOTIDASE"/>
    <property type="match status" value="1"/>
</dbReference>
<feature type="domain" description="5'-Nucleotidase C-terminal" evidence="4">
    <location>
        <begin position="399"/>
        <end position="557"/>
    </location>
</feature>
<evidence type="ECO:0000313" key="5">
    <source>
        <dbReference type="EMBL" id="MBB3995715.1"/>
    </source>
</evidence>
<dbReference type="SUPFAM" id="SSF56300">
    <property type="entry name" value="Metallo-dependent phosphatases"/>
    <property type="match status" value="1"/>
</dbReference>
<dbReference type="SUPFAM" id="SSF55816">
    <property type="entry name" value="5'-nucleotidase (syn. UDP-sugar hydrolase), C-terminal domain"/>
    <property type="match status" value="1"/>
</dbReference>
<dbReference type="GO" id="GO:0016787">
    <property type="term" value="F:hydrolase activity"/>
    <property type="evidence" value="ECO:0007669"/>
    <property type="project" value="UniProtKB-KW"/>
</dbReference>
<keyword evidence="6" id="KW-1185">Reference proteome</keyword>
<dbReference type="GO" id="GO:0009166">
    <property type="term" value="P:nucleotide catabolic process"/>
    <property type="evidence" value="ECO:0007669"/>
    <property type="project" value="InterPro"/>
</dbReference>
<dbReference type="GO" id="GO:0030288">
    <property type="term" value="C:outer membrane-bounded periplasmic space"/>
    <property type="evidence" value="ECO:0007669"/>
    <property type="project" value="TreeGrafter"/>
</dbReference>
<dbReference type="AlphaFoldDB" id="A0A7W6EBS1"/>
<dbReference type="Gene3D" id="3.90.780.10">
    <property type="entry name" value="5'-Nucleotidase, C-terminal domain"/>
    <property type="match status" value="1"/>
</dbReference>
<dbReference type="InterPro" id="IPR029052">
    <property type="entry name" value="Metallo-depent_PP-like"/>
</dbReference>
<dbReference type="InterPro" id="IPR036907">
    <property type="entry name" value="5'-Nucleotdase_C_sf"/>
</dbReference>
<evidence type="ECO:0000313" key="6">
    <source>
        <dbReference type="Proteomes" id="UP000530268"/>
    </source>
</evidence>
<dbReference type="Gene3D" id="3.60.21.10">
    <property type="match status" value="1"/>
</dbReference>
<dbReference type="Pfam" id="PF00149">
    <property type="entry name" value="Metallophos"/>
    <property type="match status" value="1"/>
</dbReference>
<sequence length="621" mass="66535">MSSTPFMTPAEHGGLHLSEVAPNPAGHIDRLFLLQGGTTSRIVNADLLPASNAAGRLRIFHFNDLHNHLSDLSGPTAGTHRFAQMVKRVRDARAQGDTVLFLSIGDDHTGTMLDELIGWNTDSFTLDPSYRAYSAAGLDASVLGNHEFDRGSALLAKGIHQDADFPILSANVHGSQHLEIGTDYAPAAIAIVGGLRVGMIGLTTHVETRVGQASDPDLAVAPPVACLNTVLPAIAPLVDVVLIMSHCGYGDGAHKSGKAAEVRDIGEADFSIARAAAQLTDTPVMILGAHTHTRLNEHGLTSDNVFDGVPIFQTECNGKYLGEVDISLNTGTMTLNATRLHPIKPNLQATSSQEAVQQPDDYDVPFQETTIDPILSQVTQALRAELTTVTTNRLSFDDAVLSRYAAESALGNFICDTIHQRLAILGQQADFALLNGATLQAGIEHGPLSAGDLFNVLPYADEVFIVKVTGAQLNDILQSNAQRLLRHDEIGKIDHTGFLARGFFHSSAQLRYCVEQGASAAHARAFAITVCGQPLEDQLHRTFNVIMSTYLALGGFGERWNGKPISGGVPGDLQGYDLRPLPSTHTGLVFRDEIAMQLRNTASLTDQTVPDVDGRLTMTHI</sequence>
<dbReference type="PRINTS" id="PR01607">
    <property type="entry name" value="APYRASEFAMLY"/>
</dbReference>
<keyword evidence="1" id="KW-0732">Signal</keyword>
<dbReference type="EMBL" id="JACIEI010000018">
    <property type="protein sequence ID" value="MBB3995715.1"/>
    <property type="molecule type" value="Genomic_DNA"/>
</dbReference>
<name>A0A7W6EBS1_9RHOB</name>
<evidence type="ECO:0000256" key="2">
    <source>
        <dbReference type="RuleBase" id="RU362119"/>
    </source>
</evidence>
<accession>A0A7W6EBS1</accession>
<organism evidence="5 6">
    <name type="scientific">Sulfitobacter undariae</name>
    <dbReference type="NCBI Taxonomy" id="1563671"/>
    <lineage>
        <taxon>Bacteria</taxon>
        <taxon>Pseudomonadati</taxon>
        <taxon>Pseudomonadota</taxon>
        <taxon>Alphaproteobacteria</taxon>
        <taxon>Rhodobacterales</taxon>
        <taxon>Roseobacteraceae</taxon>
        <taxon>Sulfitobacter</taxon>
    </lineage>
</organism>
<evidence type="ECO:0000259" key="4">
    <source>
        <dbReference type="Pfam" id="PF02872"/>
    </source>
</evidence>
<dbReference type="Proteomes" id="UP000530268">
    <property type="component" value="Unassembled WGS sequence"/>
</dbReference>
<comment type="caution">
    <text evidence="5">The sequence shown here is derived from an EMBL/GenBank/DDBJ whole genome shotgun (WGS) entry which is preliminary data.</text>
</comment>